<dbReference type="SMART" id="SM00507">
    <property type="entry name" value="HNHc"/>
    <property type="match status" value="1"/>
</dbReference>
<proteinExistence type="predicted"/>
<dbReference type="AlphaFoldDB" id="A0A7Z9BEP4"/>
<accession>A0A7Z9BEP4</accession>
<organism evidence="2 3">
    <name type="scientific">Planktothrix paucivesiculata PCC 9631</name>
    <dbReference type="NCBI Taxonomy" id="671071"/>
    <lineage>
        <taxon>Bacteria</taxon>
        <taxon>Bacillati</taxon>
        <taxon>Cyanobacteriota</taxon>
        <taxon>Cyanophyceae</taxon>
        <taxon>Oscillatoriophycideae</taxon>
        <taxon>Oscillatoriales</taxon>
        <taxon>Microcoleaceae</taxon>
        <taxon>Planktothrix</taxon>
    </lineage>
</organism>
<dbReference type="InterPro" id="IPR029471">
    <property type="entry name" value="HNH_5"/>
</dbReference>
<evidence type="ECO:0000313" key="3">
    <source>
        <dbReference type="Proteomes" id="UP000182190"/>
    </source>
</evidence>
<evidence type="ECO:0000259" key="1">
    <source>
        <dbReference type="SMART" id="SM00507"/>
    </source>
</evidence>
<evidence type="ECO:0000313" key="2">
    <source>
        <dbReference type="EMBL" id="VXD10826.1"/>
    </source>
</evidence>
<dbReference type="GO" id="GO:0004519">
    <property type="term" value="F:endonuclease activity"/>
    <property type="evidence" value="ECO:0007669"/>
    <property type="project" value="UniProtKB-KW"/>
</dbReference>
<dbReference type="EMBL" id="CZCS02000004">
    <property type="protein sequence ID" value="VXD10826.1"/>
    <property type="molecule type" value="Genomic_DNA"/>
</dbReference>
<gene>
    <name evidence="2" type="ORF">PL9631_1010046</name>
</gene>
<comment type="caution">
    <text evidence="2">The sequence shown here is derived from an EMBL/GenBank/DDBJ whole genome shotgun (WGS) entry which is preliminary data.</text>
</comment>
<dbReference type="PANTHER" id="PTHR33877:SF2">
    <property type="entry name" value="OS07G0170200 PROTEIN"/>
    <property type="match status" value="1"/>
</dbReference>
<dbReference type="Gene3D" id="1.10.30.50">
    <property type="match status" value="1"/>
</dbReference>
<sequence>MEKLLDDGKTMNKTPRIFIPPEVRTYVFGRDNYQCKSCGKRENEAQLTIDHIIPLAKGGSNDISNLQTLCFQCNRKKKADLDPRFKRNFTN</sequence>
<dbReference type="InterPro" id="IPR003615">
    <property type="entry name" value="HNH_nuc"/>
</dbReference>
<protein>
    <submittedName>
        <fullName evidence="2">HNH endonuclease</fullName>
    </submittedName>
</protein>
<keyword evidence="2" id="KW-0540">Nuclease</keyword>
<dbReference type="Pfam" id="PF14279">
    <property type="entry name" value="HNH_5"/>
    <property type="match status" value="1"/>
</dbReference>
<dbReference type="InterPro" id="IPR052892">
    <property type="entry name" value="NA-targeting_endonuclease"/>
</dbReference>
<reference evidence="2" key="1">
    <citation type="submission" date="2019-10" db="EMBL/GenBank/DDBJ databases">
        <authorList>
            <consortium name="Genoscope - CEA"/>
            <person name="William W."/>
        </authorList>
    </citation>
    <scope>NUCLEOTIDE SEQUENCE [LARGE SCALE GENOMIC DNA]</scope>
    <source>
        <strain evidence="2">BBR_PRJEB10994</strain>
    </source>
</reference>
<feature type="domain" description="HNH nuclease" evidence="1">
    <location>
        <begin position="22"/>
        <end position="75"/>
    </location>
</feature>
<keyword evidence="2" id="KW-0255">Endonuclease</keyword>
<dbReference type="CDD" id="cd00085">
    <property type="entry name" value="HNHc"/>
    <property type="match status" value="1"/>
</dbReference>
<name>A0A7Z9BEP4_9CYAN</name>
<dbReference type="Proteomes" id="UP000182190">
    <property type="component" value="Unassembled WGS sequence"/>
</dbReference>
<dbReference type="PANTHER" id="PTHR33877">
    <property type="entry name" value="SLL1193 PROTEIN"/>
    <property type="match status" value="1"/>
</dbReference>
<keyword evidence="2" id="KW-0378">Hydrolase</keyword>
<keyword evidence="3" id="KW-1185">Reference proteome</keyword>